<protein>
    <recommendedName>
        <fullName evidence="2">BTB domain-containing protein</fullName>
    </recommendedName>
</protein>
<dbReference type="PANTHER" id="PTHR47843:SF2">
    <property type="entry name" value="BTB DOMAIN-CONTAINING PROTEIN"/>
    <property type="match status" value="1"/>
</dbReference>
<reference evidence="3 4" key="1">
    <citation type="journal article" date="2018" name="IMA Fungus">
        <title>IMA Genome-F 9: Draft genome sequence of Annulohypoxylon stygium, Aspergillus mulundensis, Berkeleyomyces basicola (syn. Thielaviopsis basicola), Ceratocystis smalleyi, two Cercospora beticola strains, Coleophoma cylindrospora, Fusarium fracticaudum, Phialophora cf. hyalina, and Morchella septimelata.</title>
        <authorList>
            <person name="Wingfield B.D."/>
            <person name="Bills G.F."/>
            <person name="Dong Y."/>
            <person name="Huang W."/>
            <person name="Nel W.J."/>
            <person name="Swalarsk-Parry B.S."/>
            <person name="Vaghefi N."/>
            <person name="Wilken P.M."/>
            <person name="An Z."/>
            <person name="de Beer Z.W."/>
            <person name="De Vos L."/>
            <person name="Chen L."/>
            <person name="Duong T.A."/>
            <person name="Gao Y."/>
            <person name="Hammerbacher A."/>
            <person name="Kikkert J.R."/>
            <person name="Li Y."/>
            <person name="Li H."/>
            <person name="Li K."/>
            <person name="Li Q."/>
            <person name="Liu X."/>
            <person name="Ma X."/>
            <person name="Naidoo K."/>
            <person name="Pethybridge S.J."/>
            <person name="Sun J."/>
            <person name="Steenkamp E.T."/>
            <person name="van der Nest M.A."/>
            <person name="van Wyk S."/>
            <person name="Wingfield M.J."/>
            <person name="Xiong C."/>
            <person name="Yue Q."/>
            <person name="Zhang X."/>
        </authorList>
    </citation>
    <scope>NUCLEOTIDE SEQUENCE [LARGE SCALE GENOMIC DNA]</scope>
    <source>
        <strain evidence="3 4">DSM 5745</strain>
    </source>
</reference>
<feature type="region of interest" description="Disordered" evidence="1">
    <location>
        <begin position="1"/>
        <end position="29"/>
    </location>
</feature>
<sequence>MASTEPTPDSPIQRARESSPPHEPDKRKKLRTVKEEHALDFGNVVTVVVGNDSEGKSKSVIVHEDLLRASYEFFDKALDGPWKESARRIIELPADDPRIFAMYVRWLYFGSLAVLKGNVEAEEGENQFTNLVNAYILGDKLLCGDFQNAAIKEFVKRMKFFDPHNDVVKHIYAHTRPDASLRRLVVDVFIMNGTKGWLEDWNGDENIPQTFILDIAKAALSGNNGQSRKRPDPKDYYV</sequence>
<name>A0A3D8T2J3_9EURO</name>
<dbReference type="RefSeq" id="XP_026607968.1">
    <property type="nucleotide sequence ID" value="XM_026742123.1"/>
</dbReference>
<dbReference type="GeneID" id="38110477"/>
<evidence type="ECO:0000313" key="4">
    <source>
        <dbReference type="Proteomes" id="UP000256690"/>
    </source>
</evidence>
<dbReference type="PROSITE" id="PS50097">
    <property type="entry name" value="BTB"/>
    <property type="match status" value="1"/>
</dbReference>
<feature type="compositionally biased region" description="Basic and acidic residues" evidence="1">
    <location>
        <begin position="14"/>
        <end position="29"/>
    </location>
</feature>
<comment type="caution">
    <text evidence="3">The sequence shown here is derived from an EMBL/GenBank/DDBJ whole genome shotgun (WGS) entry which is preliminary data.</text>
</comment>
<dbReference type="OrthoDB" id="1022638at2759"/>
<feature type="domain" description="BTB" evidence="2">
    <location>
        <begin position="43"/>
        <end position="116"/>
    </location>
</feature>
<proteinExistence type="predicted"/>
<evidence type="ECO:0000313" key="3">
    <source>
        <dbReference type="EMBL" id="RDW92785.1"/>
    </source>
</evidence>
<organism evidence="3 4">
    <name type="scientific">Aspergillus mulundensis</name>
    <dbReference type="NCBI Taxonomy" id="1810919"/>
    <lineage>
        <taxon>Eukaryota</taxon>
        <taxon>Fungi</taxon>
        <taxon>Dikarya</taxon>
        <taxon>Ascomycota</taxon>
        <taxon>Pezizomycotina</taxon>
        <taxon>Eurotiomycetes</taxon>
        <taxon>Eurotiomycetidae</taxon>
        <taxon>Eurotiales</taxon>
        <taxon>Aspergillaceae</taxon>
        <taxon>Aspergillus</taxon>
        <taxon>Aspergillus subgen. Nidulantes</taxon>
    </lineage>
</organism>
<dbReference type="SUPFAM" id="SSF54695">
    <property type="entry name" value="POZ domain"/>
    <property type="match status" value="1"/>
</dbReference>
<dbReference type="InterPro" id="IPR000210">
    <property type="entry name" value="BTB/POZ_dom"/>
</dbReference>
<dbReference type="Gene3D" id="3.30.710.10">
    <property type="entry name" value="Potassium Channel Kv1.1, Chain A"/>
    <property type="match status" value="1"/>
</dbReference>
<keyword evidence="4" id="KW-1185">Reference proteome</keyword>
<dbReference type="PANTHER" id="PTHR47843">
    <property type="entry name" value="BTB DOMAIN-CONTAINING PROTEIN-RELATED"/>
    <property type="match status" value="1"/>
</dbReference>
<evidence type="ECO:0000259" key="2">
    <source>
        <dbReference type="PROSITE" id="PS50097"/>
    </source>
</evidence>
<dbReference type="AlphaFoldDB" id="A0A3D8T2J3"/>
<dbReference type="Proteomes" id="UP000256690">
    <property type="component" value="Unassembled WGS sequence"/>
</dbReference>
<gene>
    <name evidence="3" type="ORF">DSM5745_00107</name>
</gene>
<dbReference type="STRING" id="1810919.A0A3D8T2J3"/>
<dbReference type="CDD" id="cd18186">
    <property type="entry name" value="BTB_POZ_ZBTB_KLHL-like"/>
    <property type="match status" value="1"/>
</dbReference>
<evidence type="ECO:0000256" key="1">
    <source>
        <dbReference type="SAM" id="MobiDB-lite"/>
    </source>
</evidence>
<accession>A0A3D8T2J3</accession>
<dbReference type="EMBL" id="PVWQ01000001">
    <property type="protein sequence ID" value="RDW92785.1"/>
    <property type="molecule type" value="Genomic_DNA"/>
</dbReference>
<dbReference type="InterPro" id="IPR011333">
    <property type="entry name" value="SKP1/BTB/POZ_sf"/>
</dbReference>